<gene>
    <name evidence="4" type="ORF">CLV30_101383</name>
</gene>
<dbReference type="InterPro" id="IPR051797">
    <property type="entry name" value="TrmB-like"/>
</dbReference>
<dbReference type="InterPro" id="IPR016032">
    <property type="entry name" value="Sig_transdc_resp-reg_C-effctor"/>
</dbReference>
<dbReference type="InterPro" id="IPR000792">
    <property type="entry name" value="Tscrpt_reg_LuxR_C"/>
</dbReference>
<protein>
    <submittedName>
        <fullName evidence="4">Regulatory LuxR family protein</fullName>
    </submittedName>
</protein>
<dbReference type="SMART" id="SM00421">
    <property type="entry name" value="HTH_LUXR"/>
    <property type="match status" value="1"/>
</dbReference>
<feature type="domain" description="HTH luxR-type" evidence="3">
    <location>
        <begin position="291"/>
        <end position="348"/>
    </location>
</feature>
<reference evidence="4 5" key="1">
    <citation type="submission" date="2018-03" db="EMBL/GenBank/DDBJ databases">
        <title>Genomic Encyclopedia of Archaeal and Bacterial Type Strains, Phase II (KMG-II): from individual species to whole genera.</title>
        <authorList>
            <person name="Goeker M."/>
        </authorList>
    </citation>
    <scope>NUCLEOTIDE SEQUENCE [LARGE SCALE GENOMIC DNA]</scope>
    <source>
        <strain evidence="4 5">DSM 45211</strain>
    </source>
</reference>
<dbReference type="SUPFAM" id="SSF46894">
    <property type="entry name" value="C-terminal effector domain of the bipartite response regulators"/>
    <property type="match status" value="1"/>
</dbReference>
<dbReference type="InterPro" id="IPR036388">
    <property type="entry name" value="WH-like_DNA-bd_sf"/>
</dbReference>
<comment type="caution">
    <text evidence="4">The sequence shown here is derived from an EMBL/GenBank/DDBJ whole genome shotgun (WGS) entry which is preliminary data.</text>
</comment>
<dbReference type="Pfam" id="PF00196">
    <property type="entry name" value="GerE"/>
    <property type="match status" value="1"/>
</dbReference>
<proteinExistence type="predicted"/>
<accession>A0A2P8EG21</accession>
<dbReference type="InterPro" id="IPR036390">
    <property type="entry name" value="WH_DNA-bd_sf"/>
</dbReference>
<keyword evidence="5" id="KW-1185">Reference proteome</keyword>
<dbReference type="RefSeq" id="WP_165358406.1">
    <property type="nucleotide sequence ID" value="NZ_ML142897.1"/>
</dbReference>
<name>A0A2P8EG21_9ACTN</name>
<keyword evidence="1" id="KW-0175">Coiled coil</keyword>
<dbReference type="Gene3D" id="1.10.10.10">
    <property type="entry name" value="Winged helix-like DNA-binding domain superfamily/Winged helix DNA-binding domain"/>
    <property type="match status" value="1"/>
</dbReference>
<organism evidence="4 5">
    <name type="scientific">Haloactinopolyspora alba</name>
    <dbReference type="NCBI Taxonomy" id="648780"/>
    <lineage>
        <taxon>Bacteria</taxon>
        <taxon>Bacillati</taxon>
        <taxon>Actinomycetota</taxon>
        <taxon>Actinomycetes</taxon>
        <taxon>Jiangellales</taxon>
        <taxon>Jiangellaceae</taxon>
        <taxon>Haloactinopolyspora</taxon>
    </lineage>
</organism>
<dbReference type="GO" id="GO:0003677">
    <property type="term" value="F:DNA binding"/>
    <property type="evidence" value="ECO:0007669"/>
    <property type="project" value="InterPro"/>
</dbReference>
<evidence type="ECO:0000313" key="4">
    <source>
        <dbReference type="EMBL" id="PSL08411.1"/>
    </source>
</evidence>
<evidence type="ECO:0000313" key="5">
    <source>
        <dbReference type="Proteomes" id="UP000243528"/>
    </source>
</evidence>
<dbReference type="PANTHER" id="PTHR34293:SF1">
    <property type="entry name" value="HTH-TYPE TRANSCRIPTIONAL REGULATOR TRMBL2"/>
    <property type="match status" value="1"/>
</dbReference>
<evidence type="ECO:0000259" key="3">
    <source>
        <dbReference type="SMART" id="SM00421"/>
    </source>
</evidence>
<evidence type="ECO:0000256" key="2">
    <source>
        <dbReference type="SAM" id="MobiDB-lite"/>
    </source>
</evidence>
<evidence type="ECO:0000256" key="1">
    <source>
        <dbReference type="SAM" id="Coils"/>
    </source>
</evidence>
<feature type="region of interest" description="Disordered" evidence="2">
    <location>
        <begin position="1"/>
        <end position="24"/>
    </location>
</feature>
<sequence length="362" mass="38489">MSVASSPGQPASGRAADGSHVAGSDAAGLDPNAIDVLRFLIGRSDAAEPAIAEALDLDHRSLRTALRALEQVQLVVRVGAPASASWVALPPRAGLTSLLARRRAELAQWEVYVDELENEYRASSDRRATTGMLEVVTGGEVVSEVYAHLLASSRDEVLHLAKPPYVESASRPAGSATYLELTPDVRMRSVYDADGFTEPVSLDTAARGTDRGAEMRLLSGVPTKLVVFDRRAALLPVVPDDPMAASMVVHAPSLVESLAGLFEELWNRAMPLALWHRIEGRAGDESLPADGLRVGGRSRDVLDLMAAGLTDDAIARALGVSRRTVQKDVSELADALGARTRFQIAMLATEKGLVSGRSTRGT</sequence>
<dbReference type="GO" id="GO:0006355">
    <property type="term" value="P:regulation of DNA-templated transcription"/>
    <property type="evidence" value="ECO:0007669"/>
    <property type="project" value="InterPro"/>
</dbReference>
<dbReference type="PANTHER" id="PTHR34293">
    <property type="entry name" value="HTH-TYPE TRANSCRIPTIONAL REGULATOR TRMBL2"/>
    <property type="match status" value="1"/>
</dbReference>
<dbReference type="AlphaFoldDB" id="A0A2P8EG21"/>
<dbReference type="SUPFAM" id="SSF46785">
    <property type="entry name" value="Winged helix' DNA-binding domain"/>
    <property type="match status" value="1"/>
</dbReference>
<dbReference type="Proteomes" id="UP000243528">
    <property type="component" value="Unassembled WGS sequence"/>
</dbReference>
<dbReference type="EMBL" id="PYGE01000001">
    <property type="protein sequence ID" value="PSL08411.1"/>
    <property type="molecule type" value="Genomic_DNA"/>
</dbReference>
<feature type="coiled-coil region" evidence="1">
    <location>
        <begin position="99"/>
        <end position="126"/>
    </location>
</feature>